<evidence type="ECO:0000313" key="6">
    <source>
        <dbReference type="EMBL" id="GGA99777.1"/>
    </source>
</evidence>
<feature type="active site" description="Nucleophile" evidence="4">
    <location>
        <position position="119"/>
    </location>
</feature>
<dbReference type="PANTHER" id="PTHR14226:SF74">
    <property type="entry name" value="BLR4684 PROTEIN"/>
    <property type="match status" value="1"/>
</dbReference>
<comment type="caution">
    <text evidence="6">The sequence shown here is derived from an EMBL/GenBank/DDBJ whole genome shotgun (WGS) entry which is preliminary data.</text>
</comment>
<feature type="active site" description="Proton acceptor" evidence="4">
    <location>
        <position position="264"/>
    </location>
</feature>
<feature type="short sequence motif" description="DGA/G" evidence="4">
    <location>
        <begin position="264"/>
        <end position="266"/>
    </location>
</feature>
<dbReference type="PROSITE" id="PS51257">
    <property type="entry name" value="PROKAR_LIPOPROTEIN"/>
    <property type="match status" value="1"/>
</dbReference>
<sequence>MKRLSIALISLIVLSACSTTHPLEKRVNKDNFQTVTVAPSAELASKNQVQAEPLRFWANQQPEFLLSKNNTTPLKVNGERLNFLALSGGGADGAYGAGALVGLHDQQQLPEFTIITGISAGALIAPFVFAGEEQDFVALKTAMLSITDDKILGKKNILNVLFKDAFAKKESLLALIQETYTSDMIERIAQQHQQGRRLFIGTTHFDSGEQMTWNIGAIAASDLVNRQALIHQVLAASASIPGVFPPQFVEVYQQGEKFEELHVDGGLSYQMFFDPSGYDYSKVSKALGLSEKPKVYVIRNGELSNDYQPVPDKSVGLISRSVHSLILRQARGDYYRMMYMSQKNNFEIALTYIDTDFVSYKKPKVMFDTQHIYNLYQHAYRKAQRGELWVSELPN</sequence>
<evidence type="ECO:0000256" key="1">
    <source>
        <dbReference type="ARBA" id="ARBA00022801"/>
    </source>
</evidence>
<keyword evidence="1 4" id="KW-0378">Hydrolase</keyword>
<dbReference type="SUPFAM" id="SSF52151">
    <property type="entry name" value="FabD/lysophospholipase-like"/>
    <property type="match status" value="1"/>
</dbReference>
<dbReference type="Gene3D" id="3.40.1090.10">
    <property type="entry name" value="Cytosolic phospholipase A2 catalytic domain"/>
    <property type="match status" value="1"/>
</dbReference>
<evidence type="ECO:0000259" key="5">
    <source>
        <dbReference type="PROSITE" id="PS51635"/>
    </source>
</evidence>
<proteinExistence type="predicted"/>
<dbReference type="Proteomes" id="UP000651977">
    <property type="component" value="Unassembled WGS sequence"/>
</dbReference>
<feature type="short sequence motif" description="GXSXG" evidence="4">
    <location>
        <begin position="117"/>
        <end position="121"/>
    </location>
</feature>
<evidence type="ECO:0000256" key="3">
    <source>
        <dbReference type="ARBA" id="ARBA00023098"/>
    </source>
</evidence>
<gene>
    <name evidence="6" type="ORF">GCM10007414_11080</name>
</gene>
<keyword evidence="2 4" id="KW-0442">Lipid degradation</keyword>
<dbReference type="EMBL" id="BMDY01000005">
    <property type="protein sequence ID" value="GGA99777.1"/>
    <property type="molecule type" value="Genomic_DNA"/>
</dbReference>
<dbReference type="InterPro" id="IPR050301">
    <property type="entry name" value="NTE"/>
</dbReference>
<dbReference type="PANTHER" id="PTHR14226">
    <property type="entry name" value="NEUROPATHY TARGET ESTERASE/SWISS CHEESE D.MELANOGASTER"/>
    <property type="match status" value="1"/>
</dbReference>
<dbReference type="RefSeq" id="WP_188407325.1">
    <property type="nucleotide sequence ID" value="NZ_BMDY01000005.1"/>
</dbReference>
<evidence type="ECO:0000313" key="7">
    <source>
        <dbReference type="Proteomes" id="UP000651977"/>
    </source>
</evidence>
<feature type="short sequence motif" description="GXGXXG" evidence="4">
    <location>
        <begin position="88"/>
        <end position="93"/>
    </location>
</feature>
<dbReference type="InterPro" id="IPR002641">
    <property type="entry name" value="PNPLA_dom"/>
</dbReference>
<reference evidence="7" key="1">
    <citation type="journal article" date="2019" name="Int. J. Syst. Evol. Microbiol.">
        <title>The Global Catalogue of Microorganisms (GCM) 10K type strain sequencing project: providing services to taxonomists for standard genome sequencing and annotation.</title>
        <authorList>
            <consortium name="The Broad Institute Genomics Platform"/>
            <consortium name="The Broad Institute Genome Sequencing Center for Infectious Disease"/>
            <person name="Wu L."/>
            <person name="Ma J."/>
        </authorList>
    </citation>
    <scope>NUCLEOTIDE SEQUENCE [LARGE SCALE GENOMIC DNA]</scope>
    <source>
        <strain evidence="7">CGMCC 1.10131</strain>
    </source>
</reference>
<dbReference type="Pfam" id="PF01734">
    <property type="entry name" value="Patatin"/>
    <property type="match status" value="1"/>
</dbReference>
<organism evidence="6 7">
    <name type="scientific">Agarivorans gilvus</name>
    <dbReference type="NCBI Taxonomy" id="680279"/>
    <lineage>
        <taxon>Bacteria</taxon>
        <taxon>Pseudomonadati</taxon>
        <taxon>Pseudomonadota</taxon>
        <taxon>Gammaproteobacteria</taxon>
        <taxon>Alteromonadales</taxon>
        <taxon>Alteromonadaceae</taxon>
        <taxon>Agarivorans</taxon>
    </lineage>
</organism>
<dbReference type="InterPro" id="IPR016035">
    <property type="entry name" value="Acyl_Trfase/lysoPLipase"/>
</dbReference>
<dbReference type="PROSITE" id="PS51635">
    <property type="entry name" value="PNPLA"/>
    <property type="match status" value="1"/>
</dbReference>
<accession>A0ABQ1HZ69</accession>
<keyword evidence="3 4" id="KW-0443">Lipid metabolism</keyword>
<name>A0ABQ1HZ69_9ALTE</name>
<evidence type="ECO:0000256" key="4">
    <source>
        <dbReference type="PROSITE-ProRule" id="PRU01161"/>
    </source>
</evidence>
<protein>
    <recommendedName>
        <fullName evidence="5">PNPLA domain-containing protein</fullName>
    </recommendedName>
</protein>
<feature type="domain" description="PNPLA" evidence="5">
    <location>
        <begin position="84"/>
        <end position="277"/>
    </location>
</feature>
<keyword evidence="7" id="KW-1185">Reference proteome</keyword>
<evidence type="ECO:0000256" key="2">
    <source>
        <dbReference type="ARBA" id="ARBA00022963"/>
    </source>
</evidence>